<evidence type="ECO:0000259" key="3">
    <source>
        <dbReference type="PROSITE" id="PS51352"/>
    </source>
</evidence>
<dbReference type="Gene3D" id="3.40.30.10">
    <property type="entry name" value="Glutaredoxin"/>
    <property type="match status" value="1"/>
</dbReference>
<dbReference type="AlphaFoldDB" id="A0A1V2EST1"/>
<dbReference type="GO" id="GO:0016209">
    <property type="term" value="F:antioxidant activity"/>
    <property type="evidence" value="ECO:0007669"/>
    <property type="project" value="InterPro"/>
</dbReference>
<dbReference type="PROSITE" id="PS00194">
    <property type="entry name" value="THIOREDOXIN_1"/>
    <property type="match status" value="1"/>
</dbReference>
<reference evidence="4 5" key="1">
    <citation type="submission" date="2016-11" db="EMBL/GenBank/DDBJ databases">
        <title>Genome sequence of Sphingomonas jeddahensis G39.</title>
        <authorList>
            <person name="Poehlein A."/>
            <person name="Wuebbeler J.H."/>
            <person name="Steinbuechel A."/>
            <person name="Daniel R."/>
        </authorList>
    </citation>
    <scope>NUCLEOTIDE SEQUENCE [LARGE SCALE GENOMIC DNA]</scope>
    <source>
        <strain evidence="4 5">G39</strain>
    </source>
</reference>
<dbReference type="PANTHER" id="PTHR42852">
    <property type="entry name" value="THIOL:DISULFIDE INTERCHANGE PROTEIN DSBE"/>
    <property type="match status" value="1"/>
</dbReference>
<dbReference type="Pfam" id="PF01790">
    <property type="entry name" value="LGT"/>
    <property type="match status" value="1"/>
</dbReference>
<feature type="transmembrane region" description="Helical" evidence="2">
    <location>
        <begin position="74"/>
        <end position="98"/>
    </location>
</feature>
<evidence type="ECO:0000256" key="1">
    <source>
        <dbReference type="ARBA" id="ARBA00023284"/>
    </source>
</evidence>
<keyword evidence="5" id="KW-1185">Reference proteome</keyword>
<dbReference type="SUPFAM" id="SSF52833">
    <property type="entry name" value="Thioredoxin-like"/>
    <property type="match status" value="1"/>
</dbReference>
<organism evidence="4 5">
    <name type="scientific">Sphingomonas jeddahensis</name>
    <dbReference type="NCBI Taxonomy" id="1915074"/>
    <lineage>
        <taxon>Bacteria</taxon>
        <taxon>Pseudomonadati</taxon>
        <taxon>Pseudomonadota</taxon>
        <taxon>Alphaproteobacteria</taxon>
        <taxon>Sphingomonadales</taxon>
        <taxon>Sphingomonadaceae</taxon>
        <taxon>Sphingomonas</taxon>
    </lineage>
</organism>
<dbReference type="GO" id="GO:0015036">
    <property type="term" value="F:disulfide oxidoreductase activity"/>
    <property type="evidence" value="ECO:0007669"/>
    <property type="project" value="UniProtKB-ARBA"/>
</dbReference>
<dbReference type="GO" id="GO:0005886">
    <property type="term" value="C:plasma membrane"/>
    <property type="evidence" value="ECO:0007669"/>
    <property type="project" value="InterPro"/>
</dbReference>
<dbReference type="InterPro" id="IPR036249">
    <property type="entry name" value="Thioredoxin-like_sf"/>
</dbReference>
<evidence type="ECO:0000313" key="5">
    <source>
        <dbReference type="Proteomes" id="UP000188729"/>
    </source>
</evidence>
<accession>A0A1V2EST1</accession>
<feature type="domain" description="Thioredoxin" evidence="3">
    <location>
        <begin position="128"/>
        <end position="265"/>
    </location>
</feature>
<keyword evidence="2" id="KW-1133">Transmembrane helix</keyword>
<feature type="transmembrane region" description="Helical" evidence="2">
    <location>
        <begin position="17"/>
        <end position="35"/>
    </location>
</feature>
<dbReference type="PROSITE" id="PS51352">
    <property type="entry name" value="THIOREDOXIN_2"/>
    <property type="match status" value="1"/>
</dbReference>
<feature type="transmembrane region" description="Helical" evidence="2">
    <location>
        <begin position="105"/>
        <end position="128"/>
    </location>
</feature>
<feature type="transmembrane region" description="Helical" evidence="2">
    <location>
        <begin position="44"/>
        <end position="62"/>
    </location>
</feature>
<evidence type="ECO:0000256" key="2">
    <source>
        <dbReference type="SAM" id="Phobius"/>
    </source>
</evidence>
<evidence type="ECO:0000313" key="4">
    <source>
        <dbReference type="EMBL" id="ONF95732.1"/>
    </source>
</evidence>
<dbReference type="CDD" id="cd02966">
    <property type="entry name" value="TlpA_like_family"/>
    <property type="match status" value="1"/>
</dbReference>
<dbReference type="PANTHER" id="PTHR42852:SF18">
    <property type="entry name" value="CHROMOSOME UNDETERMINED SCAFFOLD_47, WHOLE GENOME SHOTGUN SEQUENCE"/>
    <property type="match status" value="1"/>
</dbReference>
<dbReference type="EMBL" id="MPSB01000009">
    <property type="protein sequence ID" value="ONF95732.1"/>
    <property type="molecule type" value="Genomic_DNA"/>
</dbReference>
<keyword evidence="2" id="KW-0472">Membrane</keyword>
<dbReference type="Pfam" id="PF00578">
    <property type="entry name" value="AhpC-TSA"/>
    <property type="match status" value="1"/>
</dbReference>
<dbReference type="GO" id="GO:0008961">
    <property type="term" value="F:phosphatidylglycerol-prolipoprotein diacylglyceryl transferase activity"/>
    <property type="evidence" value="ECO:0007669"/>
    <property type="project" value="InterPro"/>
</dbReference>
<dbReference type="InterPro" id="IPR017937">
    <property type="entry name" value="Thioredoxin_CS"/>
</dbReference>
<name>A0A1V2EST1_9SPHN</name>
<dbReference type="Proteomes" id="UP000188729">
    <property type="component" value="Unassembled WGS sequence"/>
</dbReference>
<gene>
    <name evidence="4" type="primary">resA_2</name>
    <name evidence="4" type="ORF">SPHI_21700</name>
</gene>
<dbReference type="STRING" id="1915074.SPHI_21700"/>
<dbReference type="InterPro" id="IPR050553">
    <property type="entry name" value="Thioredoxin_ResA/DsbE_sf"/>
</dbReference>
<sequence>MDGVIRLGPLMMATDRALAVATVWTFLTVAAVVGARTDGNASRAGWIALLVGIVAARLGYVLENLSAFMVEPWTVIAIWQGGFSPWVGVGAAALTLLLRLGRSRAAGLMLGTLAALSLTHAAVSAAVAPKPRPLPTGIALASLAGEPVALDAMRGHGFVLNLWATWCPPCRREMPMVMDVAATASLPVLLVNQGEPAGRVKAFLSLHDMSGDSVLLDATQKAAAATGARAYPTTIFVDADGQIVRVRAGEISRAALTAGIRELERN</sequence>
<dbReference type="InterPro" id="IPR001640">
    <property type="entry name" value="Lgt"/>
</dbReference>
<dbReference type="GO" id="GO:0042158">
    <property type="term" value="P:lipoprotein biosynthetic process"/>
    <property type="evidence" value="ECO:0007669"/>
    <property type="project" value="InterPro"/>
</dbReference>
<keyword evidence="1" id="KW-0676">Redox-active center</keyword>
<dbReference type="InterPro" id="IPR000866">
    <property type="entry name" value="AhpC/TSA"/>
</dbReference>
<dbReference type="InterPro" id="IPR013766">
    <property type="entry name" value="Thioredoxin_domain"/>
</dbReference>
<protein>
    <submittedName>
        <fullName evidence="4">Thiol-disulfide oxidoreductase ResA</fullName>
    </submittedName>
</protein>
<comment type="caution">
    <text evidence="4">The sequence shown here is derived from an EMBL/GenBank/DDBJ whole genome shotgun (WGS) entry which is preliminary data.</text>
</comment>
<keyword evidence="2" id="KW-0812">Transmembrane</keyword>
<proteinExistence type="predicted"/>